<name>A0AAV5VG86_9BILA</name>
<sequence length="217" mass="25182">STMPVLLWISLALAAVASSQTKTTEEDQFLTALYRECWGNCYTRFCNAVDQPVGLFEAVDETFTGQNATDYCGAYRTARTCASQCVPLEHARFLAPFYAKNNLNELICVERNDDFTRVHPCLNGDITYPLSFYYEKCGFPMEGRTREERIVPTQEHCRSFRCVRRYVPHFARERCHGVNTDEAVLLLQEMVDGWLKDRINFRLLERGCRQYEPEEKI</sequence>
<organism evidence="2 3">
    <name type="scientific">Pristionchus fissidentatus</name>
    <dbReference type="NCBI Taxonomy" id="1538716"/>
    <lineage>
        <taxon>Eukaryota</taxon>
        <taxon>Metazoa</taxon>
        <taxon>Ecdysozoa</taxon>
        <taxon>Nematoda</taxon>
        <taxon>Chromadorea</taxon>
        <taxon>Rhabditida</taxon>
        <taxon>Rhabditina</taxon>
        <taxon>Diplogasteromorpha</taxon>
        <taxon>Diplogasteroidea</taxon>
        <taxon>Neodiplogasteridae</taxon>
        <taxon>Pristionchus</taxon>
    </lineage>
</organism>
<dbReference type="EMBL" id="BTSY01000003">
    <property type="protein sequence ID" value="GMT18333.1"/>
    <property type="molecule type" value="Genomic_DNA"/>
</dbReference>
<feature type="non-terminal residue" evidence="2">
    <location>
        <position position="1"/>
    </location>
</feature>
<comment type="caution">
    <text evidence="2">The sequence shown here is derived from an EMBL/GenBank/DDBJ whole genome shotgun (WGS) entry which is preliminary data.</text>
</comment>
<evidence type="ECO:0000256" key="1">
    <source>
        <dbReference type="SAM" id="SignalP"/>
    </source>
</evidence>
<gene>
    <name evidence="2" type="ORF">PFISCL1PPCAC_9630</name>
</gene>
<evidence type="ECO:0008006" key="4">
    <source>
        <dbReference type="Google" id="ProtNLM"/>
    </source>
</evidence>
<evidence type="ECO:0000313" key="2">
    <source>
        <dbReference type="EMBL" id="GMT18333.1"/>
    </source>
</evidence>
<proteinExistence type="predicted"/>
<protein>
    <recommendedName>
        <fullName evidence="4">Secreted protein</fullName>
    </recommendedName>
</protein>
<dbReference type="AlphaFoldDB" id="A0AAV5VG86"/>
<accession>A0AAV5VG86</accession>
<keyword evidence="3" id="KW-1185">Reference proteome</keyword>
<keyword evidence="1" id="KW-0732">Signal</keyword>
<feature type="signal peptide" evidence="1">
    <location>
        <begin position="1"/>
        <end position="18"/>
    </location>
</feature>
<dbReference type="Proteomes" id="UP001432322">
    <property type="component" value="Unassembled WGS sequence"/>
</dbReference>
<feature type="chain" id="PRO_5044011586" description="Secreted protein" evidence="1">
    <location>
        <begin position="19"/>
        <end position="217"/>
    </location>
</feature>
<reference evidence="2" key="1">
    <citation type="submission" date="2023-10" db="EMBL/GenBank/DDBJ databases">
        <title>Genome assembly of Pristionchus species.</title>
        <authorList>
            <person name="Yoshida K."/>
            <person name="Sommer R.J."/>
        </authorList>
    </citation>
    <scope>NUCLEOTIDE SEQUENCE</scope>
    <source>
        <strain evidence="2">RS5133</strain>
    </source>
</reference>
<evidence type="ECO:0000313" key="3">
    <source>
        <dbReference type="Proteomes" id="UP001432322"/>
    </source>
</evidence>